<comment type="caution">
    <text evidence="1">The sequence shown here is derived from an EMBL/GenBank/DDBJ whole genome shotgun (WGS) entry which is preliminary data.</text>
</comment>
<keyword evidence="2" id="KW-1185">Reference proteome</keyword>
<name>A0A9D4UAN0_ADICA</name>
<evidence type="ECO:0000313" key="2">
    <source>
        <dbReference type="Proteomes" id="UP000886520"/>
    </source>
</evidence>
<organism evidence="1 2">
    <name type="scientific">Adiantum capillus-veneris</name>
    <name type="common">Maidenhair fern</name>
    <dbReference type="NCBI Taxonomy" id="13818"/>
    <lineage>
        <taxon>Eukaryota</taxon>
        <taxon>Viridiplantae</taxon>
        <taxon>Streptophyta</taxon>
        <taxon>Embryophyta</taxon>
        <taxon>Tracheophyta</taxon>
        <taxon>Polypodiopsida</taxon>
        <taxon>Polypodiidae</taxon>
        <taxon>Polypodiales</taxon>
        <taxon>Pteridineae</taxon>
        <taxon>Pteridaceae</taxon>
        <taxon>Vittarioideae</taxon>
        <taxon>Adiantum</taxon>
    </lineage>
</organism>
<evidence type="ECO:0000313" key="1">
    <source>
        <dbReference type="EMBL" id="KAI5064137.1"/>
    </source>
</evidence>
<proteinExistence type="predicted"/>
<dbReference type="Proteomes" id="UP000886520">
    <property type="component" value="Chromosome 20"/>
</dbReference>
<gene>
    <name evidence="1" type="ORF">GOP47_0020807</name>
</gene>
<dbReference type="AlphaFoldDB" id="A0A9D4UAN0"/>
<reference evidence="1" key="1">
    <citation type="submission" date="2021-01" db="EMBL/GenBank/DDBJ databases">
        <title>Adiantum capillus-veneris genome.</title>
        <authorList>
            <person name="Fang Y."/>
            <person name="Liao Q."/>
        </authorList>
    </citation>
    <scope>NUCLEOTIDE SEQUENCE</scope>
    <source>
        <strain evidence="1">H3</strain>
        <tissue evidence="1">Leaf</tissue>
    </source>
</reference>
<sequence length="83" mass="9330">MLHIGKVFGNEWPSKGNVTIAALMFSGLYKFLMIASNVNSPWMISSEADLGWFGLNPLYFEGNLERDLQLQLALNHKSDALAW</sequence>
<accession>A0A9D4UAN0</accession>
<protein>
    <submittedName>
        <fullName evidence="1">Uncharacterized protein</fullName>
    </submittedName>
</protein>
<dbReference type="EMBL" id="JABFUD020000020">
    <property type="protein sequence ID" value="KAI5064137.1"/>
    <property type="molecule type" value="Genomic_DNA"/>
</dbReference>